<keyword evidence="6" id="KW-0233">DNA recombination</keyword>
<name>A0ABW1M2Q9_9ACTN</name>
<keyword evidence="5 6" id="KW-0269">Exonuclease</keyword>
<keyword evidence="4 6" id="KW-0378">Hydrolase</keyword>
<keyword evidence="3 6" id="KW-0540">Nuclease</keyword>
<dbReference type="PANTHER" id="PTHR30337:SF0">
    <property type="entry name" value="NUCLEASE SBCCD SUBUNIT D"/>
    <property type="match status" value="1"/>
</dbReference>
<keyword evidence="6" id="KW-0255">Endonuclease</keyword>
<dbReference type="InterPro" id="IPR004843">
    <property type="entry name" value="Calcineurin-like_PHP"/>
</dbReference>
<evidence type="ECO:0000256" key="6">
    <source>
        <dbReference type="RuleBase" id="RU363069"/>
    </source>
</evidence>
<dbReference type="CDD" id="cd00840">
    <property type="entry name" value="MPP_Mre11_N"/>
    <property type="match status" value="1"/>
</dbReference>
<dbReference type="NCBIfam" id="TIGR00619">
    <property type="entry name" value="sbcd"/>
    <property type="match status" value="1"/>
</dbReference>
<dbReference type="InterPro" id="IPR029052">
    <property type="entry name" value="Metallo-depent_PP-like"/>
</dbReference>
<feature type="domain" description="Calcineurin-like phosphoesterase" evidence="7">
    <location>
        <begin position="1"/>
        <end position="227"/>
    </location>
</feature>
<sequence>MKFVHTSDWHIGKVLKGHSRLDEQRAVLREIVQVARDHRVDAVLVAGDLYEASAPSADAQQLLVQALLTLRRTGAEVIAIAGNHDHAPTFDAYRPLMASAGITLAGTVRVAADGGVVKFTARSTGEPVTVALLPFLSQRYAVRAAQLVGRTPREAATGYGRLVRDLLAALTAGFRDDAVNLVMAHLMVAGGKFGGGERSAQSILEYWVPADAFPPEAHYVALGHLHRRQSLPAPCPVHYCGSPLTLDFGEQDDPSMVLVVEAEAGVPARIVAEVPIGSGRRLRTVRGTVDELTRHADPPGDDYLRVLLCEPARAGLRQEVQRLLPNALEVRIDPEFAAPVHTATPSAPADGVECSPAELFHAYCVTRNLVDERVEALFARLHDQATTANA</sequence>
<comment type="subunit">
    <text evidence="6">Heterodimer of SbcC and SbcD.</text>
</comment>
<proteinExistence type="inferred from homology"/>
<evidence type="ECO:0000256" key="1">
    <source>
        <dbReference type="ARBA" id="ARBA00010555"/>
    </source>
</evidence>
<evidence type="ECO:0000259" key="7">
    <source>
        <dbReference type="Pfam" id="PF00149"/>
    </source>
</evidence>
<dbReference type="Proteomes" id="UP001596242">
    <property type="component" value="Unassembled WGS sequence"/>
</dbReference>
<dbReference type="Gene3D" id="3.60.21.10">
    <property type="match status" value="1"/>
</dbReference>
<comment type="function">
    <text evidence="6">SbcCD cleaves DNA hairpin structures. These structures can inhibit DNA replication and are intermediates in certain DNA recombination reactions. The complex acts as a 3'-&gt;5' double strand exonuclease that can open hairpins. It also has a 5' single-strand endonuclease activity.</text>
</comment>
<dbReference type="Pfam" id="PF00149">
    <property type="entry name" value="Metallophos"/>
    <property type="match status" value="1"/>
</dbReference>
<dbReference type="EMBL" id="JBHSPT010000042">
    <property type="protein sequence ID" value="MFC6057542.1"/>
    <property type="molecule type" value="Genomic_DNA"/>
</dbReference>
<dbReference type="InterPro" id="IPR004593">
    <property type="entry name" value="SbcD"/>
</dbReference>
<evidence type="ECO:0000313" key="9">
    <source>
        <dbReference type="Proteomes" id="UP001596242"/>
    </source>
</evidence>
<dbReference type="InterPro" id="IPR041796">
    <property type="entry name" value="Mre11_N"/>
</dbReference>
<dbReference type="GO" id="GO:0004527">
    <property type="term" value="F:exonuclease activity"/>
    <property type="evidence" value="ECO:0007669"/>
    <property type="project" value="UniProtKB-KW"/>
</dbReference>
<organism evidence="8 9">
    <name type="scientific">Streptomyces pratens</name>
    <dbReference type="NCBI Taxonomy" id="887456"/>
    <lineage>
        <taxon>Bacteria</taxon>
        <taxon>Bacillati</taxon>
        <taxon>Actinomycetota</taxon>
        <taxon>Actinomycetes</taxon>
        <taxon>Kitasatosporales</taxon>
        <taxon>Streptomycetaceae</taxon>
        <taxon>Streptomyces</taxon>
    </lineage>
</organism>
<dbReference type="RefSeq" id="WP_386399333.1">
    <property type="nucleotide sequence ID" value="NZ_JBHSPT010000042.1"/>
</dbReference>
<dbReference type="SUPFAM" id="SSF56300">
    <property type="entry name" value="Metallo-dependent phosphatases"/>
    <property type="match status" value="1"/>
</dbReference>
<gene>
    <name evidence="6" type="primary">sbcD</name>
    <name evidence="8" type="ORF">ACFP50_19385</name>
</gene>
<reference evidence="9" key="1">
    <citation type="journal article" date="2019" name="Int. J. Syst. Evol. Microbiol.">
        <title>The Global Catalogue of Microorganisms (GCM) 10K type strain sequencing project: providing services to taxonomists for standard genome sequencing and annotation.</title>
        <authorList>
            <consortium name="The Broad Institute Genomics Platform"/>
            <consortium name="The Broad Institute Genome Sequencing Center for Infectious Disease"/>
            <person name="Wu L."/>
            <person name="Ma J."/>
        </authorList>
    </citation>
    <scope>NUCLEOTIDE SEQUENCE [LARGE SCALE GENOMIC DNA]</scope>
    <source>
        <strain evidence="9">JCM 12763</strain>
    </source>
</reference>
<dbReference type="InterPro" id="IPR050535">
    <property type="entry name" value="DNA_Repair-Maintenance_Comp"/>
</dbReference>
<accession>A0ABW1M2Q9</accession>
<evidence type="ECO:0000256" key="4">
    <source>
        <dbReference type="ARBA" id="ARBA00022801"/>
    </source>
</evidence>
<evidence type="ECO:0000313" key="8">
    <source>
        <dbReference type="EMBL" id="MFC6057542.1"/>
    </source>
</evidence>
<evidence type="ECO:0000256" key="5">
    <source>
        <dbReference type="ARBA" id="ARBA00022839"/>
    </source>
</evidence>
<keyword evidence="9" id="KW-1185">Reference proteome</keyword>
<comment type="similarity">
    <text evidence="1 6">Belongs to the SbcD family.</text>
</comment>
<evidence type="ECO:0000256" key="3">
    <source>
        <dbReference type="ARBA" id="ARBA00022722"/>
    </source>
</evidence>
<protein>
    <recommendedName>
        <fullName evidence="2 6">Nuclease SbcCD subunit D</fullName>
    </recommendedName>
</protein>
<comment type="caution">
    <text evidence="8">The sequence shown here is derived from an EMBL/GenBank/DDBJ whole genome shotgun (WGS) entry which is preliminary data.</text>
</comment>
<dbReference type="PANTHER" id="PTHR30337">
    <property type="entry name" value="COMPONENT OF ATP-DEPENDENT DSDNA EXONUCLEASE"/>
    <property type="match status" value="1"/>
</dbReference>
<keyword evidence="6" id="KW-0235">DNA replication</keyword>
<evidence type="ECO:0000256" key="2">
    <source>
        <dbReference type="ARBA" id="ARBA00013365"/>
    </source>
</evidence>